<proteinExistence type="predicted"/>
<evidence type="ECO:0000313" key="2">
    <source>
        <dbReference type="RefSeq" id="XP_024873219.1"/>
    </source>
</evidence>
<gene>
    <name evidence="2" type="primary">LOC112455494</name>
</gene>
<name>A0A6J1PTP2_9HYME</name>
<dbReference type="RefSeq" id="XP_024873219.1">
    <property type="nucleotide sequence ID" value="XM_025017451.1"/>
</dbReference>
<protein>
    <submittedName>
        <fullName evidence="2">Uncharacterized protein LOC112455494</fullName>
    </submittedName>
</protein>
<organism evidence="1 2">
    <name type="scientific">Temnothorax curvispinosus</name>
    <dbReference type="NCBI Taxonomy" id="300111"/>
    <lineage>
        <taxon>Eukaryota</taxon>
        <taxon>Metazoa</taxon>
        <taxon>Ecdysozoa</taxon>
        <taxon>Arthropoda</taxon>
        <taxon>Hexapoda</taxon>
        <taxon>Insecta</taxon>
        <taxon>Pterygota</taxon>
        <taxon>Neoptera</taxon>
        <taxon>Endopterygota</taxon>
        <taxon>Hymenoptera</taxon>
        <taxon>Apocrita</taxon>
        <taxon>Aculeata</taxon>
        <taxon>Formicoidea</taxon>
        <taxon>Formicidae</taxon>
        <taxon>Myrmicinae</taxon>
        <taxon>Temnothorax</taxon>
    </lineage>
</organism>
<evidence type="ECO:0000313" key="1">
    <source>
        <dbReference type="Proteomes" id="UP000504618"/>
    </source>
</evidence>
<dbReference type="AlphaFoldDB" id="A0A6J1PTP2"/>
<dbReference type="Gene3D" id="3.90.180.10">
    <property type="entry name" value="Medium-chain alcohol dehydrogenases, catalytic domain"/>
    <property type="match status" value="1"/>
</dbReference>
<accession>A0A6J1PTP2</accession>
<dbReference type="GeneID" id="112455494"/>
<dbReference type="OrthoDB" id="3509362at2759"/>
<keyword evidence="1" id="KW-1185">Reference proteome</keyword>
<sequence>MAHIMIFFFSLEYDGLVGVLGGARNKRSLDLSFMPANCTMFAVAAEHYKVADALVYRSTLETMQHVLDYKSECAIRPRISAIFGLHRVNDAFNYHATVPSGKVLIDMKDRDRLTLCEP</sequence>
<dbReference type="Proteomes" id="UP000504618">
    <property type="component" value="Unplaced"/>
</dbReference>
<reference evidence="2" key="1">
    <citation type="submission" date="2025-08" db="UniProtKB">
        <authorList>
            <consortium name="RefSeq"/>
        </authorList>
    </citation>
    <scope>IDENTIFICATION</scope>
    <source>
        <tissue evidence="2">Whole body</tissue>
    </source>
</reference>